<protein>
    <submittedName>
        <fullName evidence="1">Uncharacterized protein</fullName>
    </submittedName>
</protein>
<comment type="caution">
    <text evidence="1">The sequence shown here is derived from an EMBL/GenBank/DDBJ whole genome shotgun (WGS) entry which is preliminary data.</text>
</comment>
<dbReference type="Proteomes" id="UP001209570">
    <property type="component" value="Unassembled WGS sequence"/>
</dbReference>
<dbReference type="AlphaFoldDB" id="A0AAD5L919"/>
<evidence type="ECO:0000313" key="2">
    <source>
        <dbReference type="Proteomes" id="UP001209570"/>
    </source>
</evidence>
<sequence length="281" mass="31428">MTSYSRTVRCLLVGEDLDLPTACFSLPIDEDHTTVQELQAQVLERLPEEQRGRLGSGVQLFKGFDLYVDNAQRVSRQPALEVNEMATAASVDAFVTPQKPRRQQRSSISPTDAAISALLHQATSTPENKVAGRYFQRKYAMRQRDAVAPYLARGRKCASSRIDVLVSAPKVQVSTDIAMEDEDLTVDRRESINYGSETGSFDYMSPTDVSFFDDYDMTSMAVKEPTTPTKPRRDPVVLELTRNPSKLLQTPTKWQRAPCGRVVSVTSLRLRSPCARCCSMH</sequence>
<proteinExistence type="predicted"/>
<organism evidence="1 2">
    <name type="scientific">Pythium insidiosum</name>
    <name type="common">Pythiosis disease agent</name>
    <dbReference type="NCBI Taxonomy" id="114742"/>
    <lineage>
        <taxon>Eukaryota</taxon>
        <taxon>Sar</taxon>
        <taxon>Stramenopiles</taxon>
        <taxon>Oomycota</taxon>
        <taxon>Peronosporomycetes</taxon>
        <taxon>Pythiales</taxon>
        <taxon>Pythiaceae</taxon>
        <taxon>Pythium</taxon>
    </lineage>
</organism>
<name>A0AAD5L919_PYTIN</name>
<accession>A0AAD5L919</accession>
<gene>
    <name evidence="1" type="ORF">P43SY_000936</name>
</gene>
<reference evidence="1" key="1">
    <citation type="submission" date="2021-12" db="EMBL/GenBank/DDBJ databases">
        <title>Prjna785345.</title>
        <authorList>
            <person name="Rujirawat T."/>
            <person name="Krajaejun T."/>
        </authorList>
    </citation>
    <scope>NUCLEOTIDE SEQUENCE</scope>
    <source>
        <strain evidence="1">Pi057C3</strain>
    </source>
</reference>
<evidence type="ECO:0000313" key="1">
    <source>
        <dbReference type="EMBL" id="KAJ0393226.1"/>
    </source>
</evidence>
<dbReference type="EMBL" id="JAKCXM010000516">
    <property type="protein sequence ID" value="KAJ0393226.1"/>
    <property type="molecule type" value="Genomic_DNA"/>
</dbReference>
<keyword evidence="2" id="KW-1185">Reference proteome</keyword>